<dbReference type="Pfam" id="PF14295">
    <property type="entry name" value="PAN_4"/>
    <property type="match status" value="2"/>
</dbReference>
<keyword evidence="4" id="KW-1185">Reference proteome</keyword>
<dbReference type="EMBL" id="BRXU01000007">
    <property type="protein sequence ID" value="GLC53405.1"/>
    <property type="molecule type" value="Genomic_DNA"/>
</dbReference>
<evidence type="ECO:0000313" key="3">
    <source>
        <dbReference type="EMBL" id="GLC53405.1"/>
    </source>
</evidence>
<dbReference type="PANTHER" id="PTHR46873">
    <property type="entry name" value="EXPRESSED PROTEIN"/>
    <property type="match status" value="1"/>
</dbReference>
<organism evidence="3 4">
    <name type="scientific">Pleodorina starrii</name>
    <dbReference type="NCBI Taxonomy" id="330485"/>
    <lineage>
        <taxon>Eukaryota</taxon>
        <taxon>Viridiplantae</taxon>
        <taxon>Chlorophyta</taxon>
        <taxon>core chlorophytes</taxon>
        <taxon>Chlorophyceae</taxon>
        <taxon>CS clade</taxon>
        <taxon>Chlamydomonadales</taxon>
        <taxon>Volvocaceae</taxon>
        <taxon>Pleodorina</taxon>
    </lineage>
</organism>
<evidence type="ECO:0000259" key="1">
    <source>
        <dbReference type="Pfam" id="PF00160"/>
    </source>
</evidence>
<dbReference type="Proteomes" id="UP001165080">
    <property type="component" value="Unassembled WGS sequence"/>
</dbReference>
<feature type="domain" description="Apple" evidence="2">
    <location>
        <begin position="120"/>
        <end position="148"/>
    </location>
</feature>
<comment type="caution">
    <text evidence="3">The sequence shown here is derived from an EMBL/GenBank/DDBJ whole genome shotgun (WGS) entry which is preliminary data.</text>
</comment>
<reference evidence="3 4" key="1">
    <citation type="journal article" date="2023" name="Commun. Biol.">
        <title>Reorganization of the ancestral sex-determining regions during the evolution of trioecy in Pleodorina starrii.</title>
        <authorList>
            <person name="Takahashi K."/>
            <person name="Suzuki S."/>
            <person name="Kawai-Toyooka H."/>
            <person name="Yamamoto K."/>
            <person name="Hamaji T."/>
            <person name="Ootsuki R."/>
            <person name="Yamaguchi H."/>
            <person name="Kawachi M."/>
            <person name="Higashiyama T."/>
            <person name="Nozaki H."/>
        </authorList>
    </citation>
    <scope>NUCLEOTIDE SEQUENCE [LARGE SCALE GENOMIC DNA]</scope>
    <source>
        <strain evidence="3 4">NIES-4479</strain>
    </source>
</reference>
<evidence type="ECO:0000259" key="2">
    <source>
        <dbReference type="Pfam" id="PF14295"/>
    </source>
</evidence>
<dbReference type="SUPFAM" id="SSF50891">
    <property type="entry name" value="Cyclophilin-like"/>
    <property type="match status" value="1"/>
</dbReference>
<protein>
    <submittedName>
        <fullName evidence="3">Uncharacterized protein</fullName>
    </submittedName>
</protein>
<dbReference type="OrthoDB" id="532384at2759"/>
<name>A0A9W6BKD7_9CHLO</name>
<dbReference type="Gene3D" id="2.40.100.10">
    <property type="entry name" value="Cyclophilin-like"/>
    <property type="match status" value="1"/>
</dbReference>
<accession>A0A9W6BKD7</accession>
<feature type="domain" description="Apple" evidence="2">
    <location>
        <begin position="163"/>
        <end position="188"/>
    </location>
</feature>
<dbReference type="PANTHER" id="PTHR46873:SF1">
    <property type="entry name" value="EXPRESSED PROTEIN"/>
    <property type="match status" value="1"/>
</dbReference>
<dbReference type="InterPro" id="IPR002130">
    <property type="entry name" value="Cyclophilin-type_PPIase_dom"/>
</dbReference>
<feature type="domain" description="PPIase cyclophilin-type" evidence="1">
    <location>
        <begin position="227"/>
        <end position="354"/>
    </location>
</feature>
<dbReference type="InterPro" id="IPR029000">
    <property type="entry name" value="Cyclophilin-like_dom_sf"/>
</dbReference>
<dbReference type="GO" id="GO:0003755">
    <property type="term" value="F:peptidyl-prolyl cis-trans isomerase activity"/>
    <property type="evidence" value="ECO:0007669"/>
    <property type="project" value="InterPro"/>
</dbReference>
<dbReference type="Pfam" id="PF00160">
    <property type="entry name" value="Pro_isomerase"/>
    <property type="match status" value="1"/>
</dbReference>
<dbReference type="InterPro" id="IPR003609">
    <property type="entry name" value="Pan_app"/>
</dbReference>
<dbReference type="AlphaFoldDB" id="A0A9W6BKD7"/>
<evidence type="ECO:0000313" key="4">
    <source>
        <dbReference type="Proteomes" id="UP001165080"/>
    </source>
</evidence>
<gene>
    <name evidence="3" type="primary">PLEST002190</name>
    <name evidence="3" type="ORF">PLESTB_000741400</name>
</gene>
<proteinExistence type="predicted"/>
<dbReference type="Gene3D" id="3.50.4.10">
    <property type="entry name" value="Hepatocyte Growth Factor"/>
    <property type="match status" value="1"/>
</dbReference>
<sequence>MSFIRLSFMSVTFGTIALLVFAFVHFKSSCRPHSAPAHLTDLDSLLDLMHEWERHSETEAETRSVRRVASELATAMADARAAQTSPPPASLTASNELSTEQAALRALSLSGTQCHVAWHTEHWGDPVVWGSAHHARSAAECCAACASHQQAAARGGLDKGANSTTCNVWVFCGDAARCGQRYQECWLKNLATLPLPAQPGANSMWTSGVVYPGDEWLKPYAQMKALTMHFTLGKVLVELLPDLAPRSVHELRRLAATLAGGECDGCKVYRVETNFLVQGVISHPGGYVGTPRQPNPQQKEVMERGLVCWAGCAGGPDFFVNLVDNAGFGDCHLCWGLIQDMALMDRIVNLPTRPKAKANEMTFLAQELRFNITLS</sequence>